<feature type="domain" description="Glycosyl hydrolase family 95 N-terminal" evidence="1">
    <location>
        <begin position="4"/>
        <end position="243"/>
    </location>
</feature>
<reference evidence="5" key="2">
    <citation type="journal article" date="2018" name="Nat. Commun.">
        <title>Extreme sensitivity to ultraviolet light in the fungal pathogen causing white-nose syndrome of bats.</title>
        <authorList>
            <person name="Palmer J.M."/>
            <person name="Drees K.P."/>
            <person name="Foster J.T."/>
            <person name="Lindner D.L."/>
        </authorList>
    </citation>
    <scope>NUCLEOTIDE SEQUENCE [LARGE SCALE GENOMIC DNA]</scope>
    <source>
        <strain evidence="5">UAMH 10579</strain>
    </source>
</reference>
<evidence type="ECO:0000313" key="5">
    <source>
        <dbReference type="Proteomes" id="UP000091956"/>
    </source>
</evidence>
<dbReference type="PIRSF" id="PIRSF007663">
    <property type="entry name" value="UCP007663"/>
    <property type="match status" value="1"/>
</dbReference>
<reference evidence="4 5" key="1">
    <citation type="submission" date="2016-03" db="EMBL/GenBank/DDBJ databases">
        <title>Comparative genomics of Pseudogymnoascus destructans, the fungus causing white-nose syndrome of bats.</title>
        <authorList>
            <person name="Palmer J.M."/>
            <person name="Drees K.P."/>
            <person name="Foster J.T."/>
            <person name="Lindner D.L."/>
        </authorList>
    </citation>
    <scope>NUCLEOTIDE SEQUENCE [LARGE SCALE GENOMIC DNA]</scope>
    <source>
        <strain evidence="4 5">UAMH 10579</strain>
    </source>
</reference>
<dbReference type="Proteomes" id="UP000091956">
    <property type="component" value="Unassembled WGS sequence"/>
</dbReference>
<evidence type="ECO:0000259" key="3">
    <source>
        <dbReference type="Pfam" id="PF22124"/>
    </source>
</evidence>
<dbReference type="Pfam" id="PF22124">
    <property type="entry name" value="Glyco_hydro_95_cat"/>
    <property type="match status" value="1"/>
</dbReference>
<proteinExistence type="predicted"/>
<dbReference type="InterPro" id="IPR027414">
    <property type="entry name" value="GH95_N_dom"/>
</dbReference>
<keyword evidence="5" id="KW-1185">Reference proteome</keyword>
<dbReference type="FunFam" id="1.50.10.10:FF:000028">
    <property type="entry name" value="Alpha-L-fucosidase 2"/>
    <property type="match status" value="1"/>
</dbReference>
<dbReference type="Gene3D" id="1.50.10.10">
    <property type="match status" value="1"/>
</dbReference>
<protein>
    <submittedName>
        <fullName evidence="4">Uncharacterized protein</fullName>
    </submittedName>
</protein>
<evidence type="ECO:0000313" key="4">
    <source>
        <dbReference type="EMBL" id="OBT92348.1"/>
    </source>
</evidence>
<dbReference type="PANTHER" id="PTHR31084">
    <property type="entry name" value="ALPHA-L-FUCOSIDASE 2"/>
    <property type="match status" value="1"/>
</dbReference>
<dbReference type="InterPro" id="IPR016518">
    <property type="entry name" value="Alpha-L-fucosidase"/>
</dbReference>
<gene>
    <name evidence="4" type="ORF">VE01_09382</name>
</gene>
<dbReference type="InterPro" id="IPR049053">
    <property type="entry name" value="AFCA-like_C"/>
</dbReference>
<dbReference type="Pfam" id="PF14498">
    <property type="entry name" value="Glyco_hyd_65N_2"/>
    <property type="match status" value="1"/>
</dbReference>
<sequence length="745" mass="82664">MSKLWYSTPAKEWSESLPIGNGRLGAVVYGRTSTELLQLNEDSVWYGGPLDRTPRDAFRHLPQLRKLIRCGNHAEAEKLVRLAFFSTPHSQRHYEPLGSATLEFGHEALDVQSYKRSLDLETSIVKVEYEHQGIQYVRETAASQPDNVLAMRIKASEPVTFMARLTRVSEWEYETNEFLDSVTATDGVITMHATPGGKGSNRLCCILSIKCDGEGSVSAVGNALVVTAREALVVIAAQTTYRHDNPEVTALADATKALNMPNLWERHIADYRSLYSRMGLHLYPDACDIPTDQRISQAPDPGLAALYHNYSRYLLISCSRDGFKPIPATLQGLWNPSFQPAWGSKYTININLQMNYWPANVSNLAECELPLFDLLERVAERGKKTAMTMYGCRGWAAHHNTDIWADTDPQDRWMPATLWPLGGAWLCVHVWESYLFNQDTEFLARMFPVLKGCVQFLVDFLIEDISGDHLVTCPSLSPENSFFEADKTRGTLCEGSTIDIQIITSVFDAFISACATLSLPADDLLPSVKASLSRLPPPKIGSFGQLQEWRTDYMEVEPGHRHISHLWALHPGSAITPSATPDLAAACTAVLNRRADHGGGHTGWSRAWLINLHARLWQAAECLGHVKKLLRDSTLPNLLDVHPPFQIDGNFGGGAGVLEMLVQSHEGFIRVLPACPAEWERGSVRGVKARGGWEVDFEWEGGRVKGPVVVRSEGSGGKVVFMNSSKVASFPEGKGEHLVYEPEDV</sequence>
<evidence type="ECO:0000259" key="1">
    <source>
        <dbReference type="Pfam" id="PF14498"/>
    </source>
</evidence>
<name>A0A1B8G938_9PEZI</name>
<dbReference type="RefSeq" id="XP_018126081.1">
    <property type="nucleotide sequence ID" value="XM_018278796.2"/>
</dbReference>
<dbReference type="InterPro" id="IPR008928">
    <property type="entry name" value="6-hairpin_glycosidase_sf"/>
</dbReference>
<evidence type="ECO:0000259" key="2">
    <source>
        <dbReference type="Pfam" id="PF21307"/>
    </source>
</evidence>
<accession>A0A1B8G938</accession>
<feature type="domain" description="Alpha fucosidase A-like C-terminal" evidence="2">
    <location>
        <begin position="663"/>
        <end position="723"/>
    </location>
</feature>
<dbReference type="GO" id="GO:0005975">
    <property type="term" value="P:carbohydrate metabolic process"/>
    <property type="evidence" value="ECO:0007669"/>
    <property type="project" value="InterPro"/>
</dbReference>
<dbReference type="GeneID" id="28842768"/>
<feature type="domain" description="Glycosyl hydrolase family 95 catalytic" evidence="3">
    <location>
        <begin position="262"/>
        <end position="661"/>
    </location>
</feature>
<dbReference type="InterPro" id="IPR012341">
    <property type="entry name" value="6hp_glycosidase-like_sf"/>
</dbReference>
<dbReference type="AlphaFoldDB" id="A0A1B8G938"/>
<dbReference type="GO" id="GO:0004560">
    <property type="term" value="F:alpha-L-fucosidase activity"/>
    <property type="evidence" value="ECO:0007669"/>
    <property type="project" value="InterPro"/>
</dbReference>
<dbReference type="OrthoDB" id="2848340at2759"/>
<dbReference type="PANTHER" id="PTHR31084:SF18">
    <property type="entry name" value="GLYCOSYL HYDROLASE FAMILY 95 N-TERMINAL DOMAIN-CONTAINING PROTEIN"/>
    <property type="match status" value="1"/>
</dbReference>
<dbReference type="Pfam" id="PF21307">
    <property type="entry name" value="Glyco_hydro_95_C"/>
    <property type="match status" value="1"/>
</dbReference>
<dbReference type="SUPFAM" id="SSF48208">
    <property type="entry name" value="Six-hairpin glycosidases"/>
    <property type="match status" value="1"/>
</dbReference>
<dbReference type="EMBL" id="KV460269">
    <property type="protein sequence ID" value="OBT92348.1"/>
    <property type="molecule type" value="Genomic_DNA"/>
</dbReference>
<dbReference type="InterPro" id="IPR054363">
    <property type="entry name" value="GH95_cat"/>
</dbReference>
<organism evidence="4 5">
    <name type="scientific">Pseudogymnoascus verrucosus</name>
    <dbReference type="NCBI Taxonomy" id="342668"/>
    <lineage>
        <taxon>Eukaryota</taxon>
        <taxon>Fungi</taxon>
        <taxon>Dikarya</taxon>
        <taxon>Ascomycota</taxon>
        <taxon>Pezizomycotina</taxon>
        <taxon>Leotiomycetes</taxon>
        <taxon>Thelebolales</taxon>
        <taxon>Thelebolaceae</taxon>
        <taxon>Pseudogymnoascus</taxon>
    </lineage>
</organism>